<keyword evidence="3 12" id="KW-0813">Transport</keyword>
<dbReference type="GO" id="GO:0015379">
    <property type="term" value="F:potassium:chloride symporter activity"/>
    <property type="evidence" value="ECO:0007669"/>
    <property type="project" value="InterPro"/>
</dbReference>
<dbReference type="PANTHER" id="PTHR32024:SF2">
    <property type="entry name" value="TRK SYSTEM POTASSIUM UPTAKE PROTEIN TRKG-RELATED"/>
    <property type="match status" value="1"/>
</dbReference>
<evidence type="ECO:0000313" key="16">
    <source>
        <dbReference type="Proteomes" id="UP000199648"/>
    </source>
</evidence>
<evidence type="ECO:0000256" key="6">
    <source>
        <dbReference type="ARBA" id="ARBA00022538"/>
    </source>
</evidence>
<evidence type="ECO:0000256" key="7">
    <source>
        <dbReference type="ARBA" id="ARBA00022692"/>
    </source>
</evidence>
<sequence>MNALLIVRTLGILLFLFSGALVPPLLISLLYTDGEFLHFATTLFITASTGALLWLPLLRRRERVRTRDGFVIVATLWIAMSLLSSLPFIFGLGMDIADAFFEAASAFTTTGATVITGLDQLPPSILFYRQELQWLGGIGVIVSAIALLPMLGVGGMQLFKAETPGPMKDEKLTPRITHTSRTLWRLYLAMTVACALLYWVAGMSLFDAIAHALTTVSTGGFSTHDASLSYFDSVTIELIAVVFMLLGAISFNIHFLAWRQLRLDHYWRSVEVRVFLLTVVVVTLLVAWVLDATGYAETFSSALRLAVFETASVITSTGYGIDDFSVWPLMLPVLLIFISFMGGCAGSTAGGMKVIRFVVITKQASLEIQQLIHPNLVRPLKLNRRVVPARIVQSIWGFFAVYVGVFAVTMLLMMARGMDQVTAFGAVATCINNLGPGLGEVAANFSGVDDLSKGLLALVMIMGRLEIFTIFVLLTPAFWRK</sequence>
<dbReference type="Pfam" id="PF02386">
    <property type="entry name" value="TrkH"/>
    <property type="match status" value="1"/>
</dbReference>
<feature type="transmembrane region" description="Helical" evidence="14">
    <location>
        <begin position="391"/>
        <end position="415"/>
    </location>
</feature>
<keyword evidence="16" id="KW-1185">Reference proteome</keyword>
<protein>
    <recommendedName>
        <fullName evidence="12">Trk system potassium uptake protein</fullName>
    </recommendedName>
</protein>
<evidence type="ECO:0000256" key="1">
    <source>
        <dbReference type="ARBA" id="ARBA00004429"/>
    </source>
</evidence>
<comment type="similarity">
    <text evidence="2 12">Belongs to the TrkH potassium transport family.</text>
</comment>
<evidence type="ECO:0000313" key="15">
    <source>
        <dbReference type="EMBL" id="SCZ58450.1"/>
    </source>
</evidence>
<feature type="transmembrane region" description="Helical" evidence="14">
    <location>
        <begin position="12"/>
        <end position="31"/>
    </location>
</feature>
<gene>
    <name evidence="15" type="ORF">SAMN03097708_01708</name>
</gene>
<proteinExistence type="inferred from homology"/>
<keyword evidence="9 14" id="KW-1133">Transmembrane helix</keyword>
<dbReference type="STRING" id="415747.SAMN03097708_01708"/>
<feature type="transmembrane region" description="Helical" evidence="14">
    <location>
        <begin position="182"/>
        <end position="201"/>
    </location>
</feature>
<dbReference type="AlphaFoldDB" id="A0A1G5QAC2"/>
<feature type="transmembrane region" description="Helical" evidence="14">
    <location>
        <begin position="238"/>
        <end position="258"/>
    </location>
</feature>
<feature type="binding site" evidence="13">
    <location>
        <position position="317"/>
    </location>
    <ligand>
        <name>K(+)</name>
        <dbReference type="ChEBI" id="CHEBI:29103"/>
    </ligand>
</feature>
<feature type="transmembrane region" description="Helical" evidence="14">
    <location>
        <begin position="455"/>
        <end position="479"/>
    </location>
</feature>
<dbReference type="GO" id="GO:0046872">
    <property type="term" value="F:metal ion binding"/>
    <property type="evidence" value="ECO:0007669"/>
    <property type="project" value="UniProtKB-KW"/>
</dbReference>
<evidence type="ECO:0000256" key="12">
    <source>
        <dbReference type="PIRNR" id="PIRNR006247"/>
    </source>
</evidence>
<dbReference type="InterPro" id="IPR004772">
    <property type="entry name" value="TrkH"/>
</dbReference>
<evidence type="ECO:0000256" key="3">
    <source>
        <dbReference type="ARBA" id="ARBA00022448"/>
    </source>
</evidence>
<dbReference type="RefSeq" id="WP_092995356.1">
    <property type="nucleotide sequence ID" value="NZ_FMWD01000004.1"/>
</dbReference>
<organism evidence="15 16">
    <name type="scientific">Thiohalomonas denitrificans</name>
    <dbReference type="NCBI Taxonomy" id="415747"/>
    <lineage>
        <taxon>Bacteria</taxon>
        <taxon>Pseudomonadati</taxon>
        <taxon>Pseudomonadota</taxon>
        <taxon>Gammaproteobacteria</taxon>
        <taxon>Thiohalomonadales</taxon>
        <taxon>Thiohalomonadaceae</taxon>
        <taxon>Thiohalomonas</taxon>
    </lineage>
</organism>
<evidence type="ECO:0000256" key="11">
    <source>
        <dbReference type="ARBA" id="ARBA00023136"/>
    </source>
</evidence>
<evidence type="ECO:0000256" key="2">
    <source>
        <dbReference type="ARBA" id="ARBA00009137"/>
    </source>
</evidence>
<name>A0A1G5QAC2_9GAMM</name>
<dbReference type="EMBL" id="FMWD01000004">
    <property type="protein sequence ID" value="SCZ58450.1"/>
    <property type="molecule type" value="Genomic_DNA"/>
</dbReference>
<feature type="binding site" evidence="13">
    <location>
        <position position="434"/>
    </location>
    <ligand>
        <name>K(+)</name>
        <dbReference type="ChEBI" id="CHEBI:29103"/>
    </ligand>
</feature>
<evidence type="ECO:0000256" key="14">
    <source>
        <dbReference type="SAM" id="Phobius"/>
    </source>
</evidence>
<keyword evidence="10 12" id="KW-0406">Ion transport</keyword>
<dbReference type="Proteomes" id="UP000199648">
    <property type="component" value="Unassembled WGS sequence"/>
</dbReference>
<keyword evidence="11 12" id="KW-0472">Membrane</keyword>
<dbReference type="NCBIfam" id="TIGR00933">
    <property type="entry name" value="2a38"/>
    <property type="match status" value="1"/>
</dbReference>
<feature type="transmembrane region" description="Helical" evidence="14">
    <location>
        <begin position="270"/>
        <end position="290"/>
    </location>
</feature>
<keyword evidence="5 12" id="KW-0997">Cell inner membrane</keyword>
<reference evidence="15 16" key="1">
    <citation type="submission" date="2016-10" db="EMBL/GenBank/DDBJ databases">
        <authorList>
            <person name="de Groot N.N."/>
        </authorList>
    </citation>
    <scope>NUCLEOTIDE SEQUENCE [LARGE SCALE GENOMIC DNA]</scope>
    <source>
        <strain evidence="15 16">HLD2</strain>
    </source>
</reference>
<comment type="function">
    <text evidence="12">Low-affinity potassium transport system. Interacts with Trk system potassium uptake protein TrkA.</text>
</comment>
<evidence type="ECO:0000256" key="13">
    <source>
        <dbReference type="PIRSR" id="PIRSR006247-1"/>
    </source>
</evidence>
<dbReference type="PANTHER" id="PTHR32024">
    <property type="entry name" value="TRK SYSTEM POTASSIUM UPTAKE PROTEIN TRKG-RELATED"/>
    <property type="match status" value="1"/>
</dbReference>
<keyword evidence="8 12" id="KW-0630">Potassium</keyword>
<comment type="subcellular location">
    <subcellularLocation>
        <location evidence="1 12">Cell inner membrane</location>
        <topology evidence="1 12">Multi-pass membrane protein</topology>
    </subcellularLocation>
</comment>
<evidence type="ECO:0000256" key="8">
    <source>
        <dbReference type="ARBA" id="ARBA00022958"/>
    </source>
</evidence>
<keyword evidence="4 12" id="KW-1003">Cell membrane</keyword>
<dbReference type="GO" id="GO:0005886">
    <property type="term" value="C:plasma membrane"/>
    <property type="evidence" value="ECO:0007669"/>
    <property type="project" value="UniProtKB-SubCell"/>
</dbReference>
<evidence type="ECO:0000256" key="10">
    <source>
        <dbReference type="ARBA" id="ARBA00023065"/>
    </source>
</evidence>
<feature type="binding site" evidence="13">
    <location>
        <position position="110"/>
    </location>
    <ligand>
        <name>K(+)</name>
        <dbReference type="ChEBI" id="CHEBI:29103"/>
    </ligand>
</feature>
<feature type="transmembrane region" description="Helical" evidence="14">
    <location>
        <begin position="326"/>
        <end position="346"/>
    </location>
</feature>
<feature type="binding site" evidence="13">
    <location>
        <position position="109"/>
    </location>
    <ligand>
        <name>K(+)</name>
        <dbReference type="ChEBI" id="CHEBI:29103"/>
    </ligand>
</feature>
<feature type="transmembrane region" description="Helical" evidence="14">
    <location>
        <begin position="70"/>
        <end position="90"/>
    </location>
</feature>
<feature type="transmembrane region" description="Helical" evidence="14">
    <location>
        <begin position="134"/>
        <end position="161"/>
    </location>
</feature>
<evidence type="ECO:0000256" key="5">
    <source>
        <dbReference type="ARBA" id="ARBA00022519"/>
    </source>
</evidence>
<dbReference type="PIRSF" id="PIRSF006247">
    <property type="entry name" value="TrkH"/>
    <property type="match status" value="1"/>
</dbReference>
<feature type="transmembrane region" description="Helical" evidence="14">
    <location>
        <begin position="37"/>
        <end position="58"/>
    </location>
</feature>
<dbReference type="OrthoDB" id="9810952at2"/>
<dbReference type="InterPro" id="IPR003445">
    <property type="entry name" value="Cat_transpt"/>
</dbReference>
<evidence type="ECO:0000256" key="4">
    <source>
        <dbReference type="ARBA" id="ARBA00022475"/>
    </source>
</evidence>
<keyword evidence="6 12" id="KW-0633">Potassium transport</keyword>
<feature type="binding site" evidence="13">
    <location>
        <position position="219"/>
    </location>
    <ligand>
        <name>K(+)</name>
        <dbReference type="ChEBI" id="CHEBI:29103"/>
    </ligand>
</feature>
<evidence type="ECO:0000256" key="9">
    <source>
        <dbReference type="ARBA" id="ARBA00022989"/>
    </source>
</evidence>
<keyword evidence="7 14" id="KW-0812">Transmembrane</keyword>
<accession>A0A1G5QAC2</accession>
<feature type="binding site" evidence="13">
    <location>
        <position position="433"/>
    </location>
    <ligand>
        <name>K(+)</name>
        <dbReference type="ChEBI" id="CHEBI:29103"/>
    </ligand>
</feature>
<keyword evidence="13" id="KW-0479">Metal-binding</keyword>